<reference evidence="2 3" key="1">
    <citation type="submission" date="2019-01" db="EMBL/GenBank/DDBJ databases">
        <title>Agromyces.</title>
        <authorList>
            <person name="Li J."/>
        </authorList>
    </citation>
    <scope>NUCLEOTIDE SEQUENCE [LARGE SCALE GENOMIC DNA]</scope>
    <source>
        <strain evidence="2 3">DSM 15934</strain>
    </source>
</reference>
<evidence type="ECO:0000313" key="3">
    <source>
        <dbReference type="Proteomes" id="UP000293865"/>
    </source>
</evidence>
<sequence length="43" mass="4487">MESPPLPRMTRPRSCVATGVAAGLAEHLGWPVGVVRAAFVVLS</sequence>
<name>A0A4Q2L4T0_9MICO</name>
<evidence type="ECO:0000313" key="2">
    <source>
        <dbReference type="EMBL" id="RXZ72619.1"/>
    </source>
</evidence>
<comment type="caution">
    <text evidence="2">The sequence shown here is derived from an EMBL/GenBank/DDBJ whole genome shotgun (WGS) entry which is preliminary data.</text>
</comment>
<dbReference type="AlphaFoldDB" id="A0A4Q2L4T0"/>
<gene>
    <name evidence="2" type="ORF">ESP51_03940</name>
</gene>
<organism evidence="2 3">
    <name type="scientific">Agromyces albus</name>
    <dbReference type="NCBI Taxonomy" id="205332"/>
    <lineage>
        <taxon>Bacteria</taxon>
        <taxon>Bacillati</taxon>
        <taxon>Actinomycetota</taxon>
        <taxon>Actinomycetes</taxon>
        <taxon>Micrococcales</taxon>
        <taxon>Microbacteriaceae</taxon>
        <taxon>Agromyces</taxon>
    </lineage>
</organism>
<keyword evidence="3" id="KW-1185">Reference proteome</keyword>
<proteinExistence type="predicted"/>
<accession>A0A4Q2L4T0</accession>
<dbReference type="Proteomes" id="UP000293865">
    <property type="component" value="Unassembled WGS sequence"/>
</dbReference>
<feature type="domain" description="Phage shock protein PspC N-terminal" evidence="1">
    <location>
        <begin position="8"/>
        <end position="43"/>
    </location>
</feature>
<feature type="non-terminal residue" evidence="2">
    <location>
        <position position="43"/>
    </location>
</feature>
<dbReference type="Pfam" id="PF04024">
    <property type="entry name" value="PspC"/>
    <property type="match status" value="1"/>
</dbReference>
<protein>
    <submittedName>
        <fullName evidence="2">PspC domain-containing protein</fullName>
    </submittedName>
</protein>
<evidence type="ECO:0000259" key="1">
    <source>
        <dbReference type="Pfam" id="PF04024"/>
    </source>
</evidence>
<dbReference type="EMBL" id="SDPN01000004">
    <property type="protein sequence ID" value="RXZ72619.1"/>
    <property type="molecule type" value="Genomic_DNA"/>
</dbReference>
<dbReference type="InterPro" id="IPR007168">
    <property type="entry name" value="Phageshock_PspC_N"/>
</dbReference>